<reference evidence="3" key="1">
    <citation type="journal article" date="2019" name="Int. J. Syst. Evol. Microbiol.">
        <title>The Global Catalogue of Microorganisms (GCM) 10K type strain sequencing project: providing services to taxonomists for standard genome sequencing and annotation.</title>
        <authorList>
            <consortium name="The Broad Institute Genomics Platform"/>
            <consortium name="The Broad Institute Genome Sequencing Center for Infectious Disease"/>
            <person name="Wu L."/>
            <person name="Ma J."/>
        </authorList>
    </citation>
    <scope>NUCLEOTIDE SEQUENCE [LARGE SCALE GENOMIC DNA]</scope>
    <source>
        <strain evidence="3">JCM 17459</strain>
    </source>
</reference>
<dbReference type="SUPFAM" id="SSF56112">
    <property type="entry name" value="Protein kinase-like (PK-like)"/>
    <property type="match status" value="1"/>
</dbReference>
<dbReference type="RefSeq" id="WP_345037851.1">
    <property type="nucleotide sequence ID" value="NZ_BAABBA010000003.1"/>
</dbReference>
<accession>A0ABP8EQU2</accession>
<comment type="caution">
    <text evidence="2">The sequence shown here is derived from an EMBL/GenBank/DDBJ whole genome shotgun (WGS) entry which is preliminary data.</text>
</comment>
<organism evidence="2 3">
    <name type="scientific">Georgenia daeguensis</name>
    <dbReference type="NCBI Taxonomy" id="908355"/>
    <lineage>
        <taxon>Bacteria</taxon>
        <taxon>Bacillati</taxon>
        <taxon>Actinomycetota</taxon>
        <taxon>Actinomycetes</taxon>
        <taxon>Micrococcales</taxon>
        <taxon>Bogoriellaceae</taxon>
        <taxon>Georgenia</taxon>
    </lineage>
</organism>
<dbReference type="InterPro" id="IPR011009">
    <property type="entry name" value="Kinase-like_dom_sf"/>
</dbReference>
<evidence type="ECO:0000313" key="2">
    <source>
        <dbReference type="EMBL" id="GAA4286389.1"/>
    </source>
</evidence>
<dbReference type="Pfam" id="PF04655">
    <property type="entry name" value="APH_6_hur"/>
    <property type="match status" value="1"/>
</dbReference>
<dbReference type="Proteomes" id="UP001499841">
    <property type="component" value="Unassembled WGS sequence"/>
</dbReference>
<sequence>MTIDDDDAESRSQERGPGPVTVPDALAREVGSTDDGAAWLTRLPGLVDRARTRWGLRLGEPFPNGAAAWTAPARTRDGEDAVVKIVFPHEEAAGEATALRLWSARGGPQLLDHDPETWTLLLRRARPGHGLEEDRELLERRPEDRLAVAGELLGLLHAAPLPPSADGLATVASYAERLAGLVRERAQRHGRTLGADPGLVAEAAALLEDLPATAGSAVVVHGDLNPGNLLADDATGARTWVAIDPKPMVGDPAFDPWPLLTQVGEPFREESPAGLLRSRSRLVCAAAGLDPSRVAAWAMARTVESALWRAAEQGDRTRAVEELSQGRTWSRLAV</sequence>
<dbReference type="InterPro" id="IPR006748">
    <property type="entry name" value="NH2Glyco/OHUrea_AB-resist_kin"/>
</dbReference>
<evidence type="ECO:0000256" key="1">
    <source>
        <dbReference type="SAM" id="MobiDB-lite"/>
    </source>
</evidence>
<dbReference type="Gene3D" id="3.90.1200.10">
    <property type="match status" value="1"/>
</dbReference>
<evidence type="ECO:0000313" key="3">
    <source>
        <dbReference type="Proteomes" id="UP001499841"/>
    </source>
</evidence>
<proteinExistence type="predicted"/>
<protein>
    <submittedName>
        <fullName evidence="2">Streptomycin 6-kinase</fullName>
    </submittedName>
</protein>
<keyword evidence="3" id="KW-1185">Reference proteome</keyword>
<name>A0ABP8EQU2_9MICO</name>
<gene>
    <name evidence="2" type="ORF">GCM10022262_07480</name>
</gene>
<dbReference type="EMBL" id="BAABBA010000003">
    <property type="protein sequence ID" value="GAA4286389.1"/>
    <property type="molecule type" value="Genomic_DNA"/>
</dbReference>
<feature type="region of interest" description="Disordered" evidence="1">
    <location>
        <begin position="1"/>
        <end position="24"/>
    </location>
</feature>